<evidence type="ECO:0000313" key="4">
    <source>
        <dbReference type="Proteomes" id="UP000263013"/>
    </source>
</evidence>
<dbReference type="EMBL" id="CP021130">
    <property type="protein sequence ID" value="AWR85938.1"/>
    <property type="molecule type" value="Genomic_DNA"/>
</dbReference>
<feature type="chain" id="PRO_5046849297" description="CHRD domain-containing protein" evidence="1">
    <location>
        <begin position="25"/>
        <end position="168"/>
    </location>
</feature>
<feature type="signal peptide" evidence="1">
    <location>
        <begin position="1"/>
        <end position="24"/>
    </location>
</feature>
<proteinExistence type="predicted"/>
<protein>
    <recommendedName>
        <fullName evidence="2">CHRD domain-containing protein</fullName>
    </recommendedName>
</protein>
<feature type="domain" description="CHRD" evidence="2">
    <location>
        <begin position="29"/>
        <end position="168"/>
    </location>
</feature>
<dbReference type="Proteomes" id="UP000263013">
    <property type="component" value="Chromosome"/>
</dbReference>
<accession>A0ABM6WG90</accession>
<dbReference type="InterPro" id="IPR010895">
    <property type="entry name" value="CHRD"/>
</dbReference>
<organism evidence="3 4">
    <name type="scientific">Meiothermus taiwanensis WR-220</name>
    <dbReference type="NCBI Taxonomy" id="1339250"/>
    <lineage>
        <taxon>Bacteria</taxon>
        <taxon>Thermotogati</taxon>
        <taxon>Deinococcota</taxon>
        <taxon>Deinococci</taxon>
        <taxon>Thermales</taxon>
        <taxon>Thermaceae</taxon>
        <taxon>Meiothermus</taxon>
    </lineage>
</organism>
<keyword evidence="4" id="KW-1185">Reference proteome</keyword>
<evidence type="ECO:0000313" key="3">
    <source>
        <dbReference type="EMBL" id="AWR85938.1"/>
    </source>
</evidence>
<sequence>MQRRTFVSGMGASLLLLGLGSARAQGMGGGVVRAVLLSGAEVVPNAANTPALAVVRLELMGSTLSIQGAVANLAGPFRDYTRDPVDDPALNARLTSAVHLHRGPKGQNGPLLQALKVMPAPDGRSATFMDRLELSLDDLNRLYRGELYFDIHTAAFRAGELRGQIQIM</sequence>
<dbReference type="RefSeq" id="WP_063843400.1">
    <property type="nucleotide sequence ID" value="NZ_CP021130.1"/>
</dbReference>
<dbReference type="SMART" id="SM00754">
    <property type="entry name" value="CHRD"/>
    <property type="match status" value="1"/>
</dbReference>
<keyword evidence="1" id="KW-0732">Signal</keyword>
<reference evidence="3 4" key="1">
    <citation type="submission" date="2017-05" db="EMBL/GenBank/DDBJ databases">
        <title>Complete genome sequence of Meiothermus taiwanensis WR-220.</title>
        <authorList>
            <person name="Wu W.-L."/>
            <person name="Lo W.-S."/>
            <person name="Kuo C.-H."/>
            <person name="Wu S.-H."/>
        </authorList>
    </citation>
    <scope>NUCLEOTIDE SEQUENCE [LARGE SCALE GENOMIC DNA]</scope>
    <source>
        <strain evidence="3 4">WR-220</strain>
    </source>
</reference>
<dbReference type="PROSITE" id="PS50933">
    <property type="entry name" value="CHRD"/>
    <property type="match status" value="1"/>
</dbReference>
<gene>
    <name evidence="3" type="ORF">Mtai_v1c06930</name>
</gene>
<evidence type="ECO:0000256" key="1">
    <source>
        <dbReference type="SAM" id="SignalP"/>
    </source>
</evidence>
<evidence type="ECO:0000259" key="2">
    <source>
        <dbReference type="PROSITE" id="PS50933"/>
    </source>
</evidence>
<name>A0ABM6WG90_9DEIN</name>
<dbReference type="Pfam" id="PF07452">
    <property type="entry name" value="CHRD"/>
    <property type="match status" value="1"/>
</dbReference>